<feature type="compositionally biased region" description="Polar residues" evidence="10">
    <location>
        <begin position="120"/>
        <end position="137"/>
    </location>
</feature>
<evidence type="ECO:0000259" key="11">
    <source>
        <dbReference type="PROSITE" id="PS51030"/>
    </source>
</evidence>
<feature type="compositionally biased region" description="Low complexity" evidence="10">
    <location>
        <begin position="185"/>
        <end position="200"/>
    </location>
</feature>
<protein>
    <submittedName>
        <fullName evidence="13">Protein embryonic gonad-like</fullName>
    </submittedName>
</protein>
<keyword evidence="5" id="KW-0805">Transcription regulation</keyword>
<feature type="compositionally biased region" description="Polar residues" evidence="10">
    <location>
        <begin position="204"/>
        <end position="225"/>
    </location>
</feature>
<dbReference type="PROSITE" id="PS51030">
    <property type="entry name" value="NUCLEAR_REC_DBD_2"/>
    <property type="match status" value="1"/>
</dbReference>
<evidence type="ECO:0000256" key="5">
    <source>
        <dbReference type="ARBA" id="ARBA00023015"/>
    </source>
</evidence>
<evidence type="ECO:0000256" key="6">
    <source>
        <dbReference type="ARBA" id="ARBA00023125"/>
    </source>
</evidence>
<dbReference type="SMART" id="SM00399">
    <property type="entry name" value="ZnF_C4"/>
    <property type="match status" value="1"/>
</dbReference>
<comment type="subcellular location">
    <subcellularLocation>
        <location evidence="1">Nucleus</location>
    </subcellularLocation>
</comment>
<keyword evidence="9" id="KW-0539">Nucleus</keyword>
<accession>A0A6I9X0P4</accession>
<evidence type="ECO:0000256" key="8">
    <source>
        <dbReference type="ARBA" id="ARBA00023170"/>
    </source>
</evidence>
<keyword evidence="4" id="KW-0862">Zinc</keyword>
<dbReference type="InterPro" id="IPR001628">
    <property type="entry name" value="Znf_hrmn_rcpt"/>
</dbReference>
<dbReference type="OrthoDB" id="5850793at2759"/>
<evidence type="ECO:0000256" key="2">
    <source>
        <dbReference type="ARBA" id="ARBA00022723"/>
    </source>
</evidence>
<evidence type="ECO:0000313" key="12">
    <source>
        <dbReference type="Proteomes" id="UP000504615"/>
    </source>
</evidence>
<dbReference type="Gene3D" id="3.30.50.10">
    <property type="entry name" value="Erythroid Transcription Factor GATA-1, subunit A"/>
    <property type="match status" value="1"/>
</dbReference>
<dbReference type="SUPFAM" id="SSF57716">
    <property type="entry name" value="Glucocorticoid receptor-like (DNA-binding domain)"/>
    <property type="match status" value="1"/>
</dbReference>
<dbReference type="GeneID" id="105427672"/>
<dbReference type="InterPro" id="IPR050200">
    <property type="entry name" value="Nuclear_hormone_rcpt_NR3"/>
</dbReference>
<evidence type="ECO:0000256" key="4">
    <source>
        <dbReference type="ARBA" id="ARBA00022833"/>
    </source>
</evidence>
<evidence type="ECO:0000313" key="13">
    <source>
        <dbReference type="RefSeq" id="XP_011637831.1"/>
    </source>
</evidence>
<feature type="region of interest" description="Disordered" evidence="10">
    <location>
        <begin position="182"/>
        <end position="287"/>
    </location>
</feature>
<dbReference type="RefSeq" id="XP_011637831.1">
    <property type="nucleotide sequence ID" value="XM_011639529.1"/>
</dbReference>
<feature type="domain" description="Nuclear receptor" evidence="11">
    <location>
        <begin position="2"/>
        <end position="78"/>
    </location>
</feature>
<feature type="region of interest" description="Disordered" evidence="10">
    <location>
        <begin position="333"/>
        <end position="399"/>
    </location>
</feature>
<dbReference type="AlphaFoldDB" id="A0A6I9X0P4"/>
<gene>
    <name evidence="13" type="primary">LOC105427672</name>
</gene>
<evidence type="ECO:0000256" key="10">
    <source>
        <dbReference type="SAM" id="MobiDB-lite"/>
    </source>
</evidence>
<dbReference type="InterPro" id="IPR013088">
    <property type="entry name" value="Znf_NHR/GATA"/>
</dbReference>
<evidence type="ECO:0000256" key="7">
    <source>
        <dbReference type="ARBA" id="ARBA00023163"/>
    </source>
</evidence>
<feature type="compositionally biased region" description="Low complexity" evidence="10">
    <location>
        <begin position="264"/>
        <end position="278"/>
    </location>
</feature>
<dbReference type="Proteomes" id="UP000504615">
    <property type="component" value="Unplaced"/>
</dbReference>
<keyword evidence="3" id="KW-0863">Zinc-finger</keyword>
<sequence length="399" mass="44293">MNQQCRVCDEPAAGFHFGAFTCEGCKSFFGRTYNNPTSVSVCKNGGNCVINKRNRTACKACRLRKCLNVGMSKSSSRYGRRSNWFKITYFSEQMRLNNRTTNEIPCRPSGIATPFRLNYPPQSDGSNETDGPSTSQENLAASQYSYNAPTLHRPDGSPRPDDMALYHQYYLHRLYLGEHQPQLPSVISPSTSREVSSSPRDNPSPRQRSPSAESSTMFTQGTSFYPSDPYRSPIAAESSLSRNYVRHVDGSDSDEDDRLRDVQSRSSSSRSPVTPSRTNEQESSKPKVSINGMLMFAGQHSLLFPGGMFSTGAHSLPPTWRYNNLFLVNPSTSNSGDDEPIDLSMRASGNSSQSRESPEKEEKEKEQNEKNDGSSTEETTTYPLDLTRSAGTSLTANCF</sequence>
<dbReference type="GO" id="GO:0043565">
    <property type="term" value="F:sequence-specific DNA binding"/>
    <property type="evidence" value="ECO:0007669"/>
    <property type="project" value="InterPro"/>
</dbReference>
<feature type="compositionally biased region" description="Basic and acidic residues" evidence="10">
    <location>
        <begin position="356"/>
        <end position="372"/>
    </location>
</feature>
<keyword evidence="2" id="KW-0479">Metal-binding</keyword>
<dbReference type="KEGG" id="pbar:105427672"/>
<proteinExistence type="predicted"/>
<feature type="compositionally biased region" description="Polar residues" evidence="10">
    <location>
        <begin position="389"/>
        <end position="399"/>
    </location>
</feature>
<reference evidence="13" key="1">
    <citation type="submission" date="2025-08" db="UniProtKB">
        <authorList>
            <consortium name="RefSeq"/>
        </authorList>
    </citation>
    <scope>IDENTIFICATION</scope>
</reference>
<dbReference type="GO" id="GO:0008270">
    <property type="term" value="F:zinc ion binding"/>
    <property type="evidence" value="ECO:0007669"/>
    <property type="project" value="UniProtKB-KW"/>
</dbReference>
<keyword evidence="6" id="KW-0238">DNA-binding</keyword>
<keyword evidence="8" id="KW-0675">Receptor</keyword>
<dbReference type="Pfam" id="PF00105">
    <property type="entry name" value="zf-C4"/>
    <property type="match status" value="1"/>
</dbReference>
<feature type="region of interest" description="Disordered" evidence="10">
    <location>
        <begin position="101"/>
        <end position="137"/>
    </location>
</feature>
<dbReference type="PRINTS" id="PR00047">
    <property type="entry name" value="STROIDFINGER"/>
</dbReference>
<keyword evidence="7" id="KW-0804">Transcription</keyword>
<dbReference type="PANTHER" id="PTHR48092">
    <property type="entry name" value="KNIRPS-RELATED PROTEIN-RELATED"/>
    <property type="match status" value="1"/>
</dbReference>
<evidence type="ECO:0000256" key="3">
    <source>
        <dbReference type="ARBA" id="ARBA00022771"/>
    </source>
</evidence>
<dbReference type="PROSITE" id="PS00031">
    <property type="entry name" value="NUCLEAR_REC_DBD_1"/>
    <property type="match status" value="1"/>
</dbReference>
<dbReference type="GO" id="GO:0005634">
    <property type="term" value="C:nucleus"/>
    <property type="evidence" value="ECO:0007669"/>
    <property type="project" value="UniProtKB-SubCell"/>
</dbReference>
<name>A0A6I9X0P4_9HYME</name>
<feature type="compositionally biased region" description="Polar residues" evidence="10">
    <location>
        <begin position="373"/>
        <end position="382"/>
    </location>
</feature>
<organism evidence="12 13">
    <name type="scientific">Pogonomyrmex barbatus</name>
    <name type="common">red harvester ant</name>
    <dbReference type="NCBI Taxonomy" id="144034"/>
    <lineage>
        <taxon>Eukaryota</taxon>
        <taxon>Metazoa</taxon>
        <taxon>Ecdysozoa</taxon>
        <taxon>Arthropoda</taxon>
        <taxon>Hexapoda</taxon>
        <taxon>Insecta</taxon>
        <taxon>Pterygota</taxon>
        <taxon>Neoptera</taxon>
        <taxon>Endopterygota</taxon>
        <taxon>Hymenoptera</taxon>
        <taxon>Apocrita</taxon>
        <taxon>Aculeata</taxon>
        <taxon>Formicoidea</taxon>
        <taxon>Formicidae</taxon>
        <taxon>Myrmicinae</taxon>
        <taxon>Pogonomyrmex</taxon>
    </lineage>
</organism>
<dbReference type="GO" id="GO:0003700">
    <property type="term" value="F:DNA-binding transcription factor activity"/>
    <property type="evidence" value="ECO:0007669"/>
    <property type="project" value="InterPro"/>
</dbReference>
<keyword evidence="12" id="KW-1185">Reference proteome</keyword>
<evidence type="ECO:0000256" key="9">
    <source>
        <dbReference type="ARBA" id="ARBA00023242"/>
    </source>
</evidence>
<evidence type="ECO:0000256" key="1">
    <source>
        <dbReference type="ARBA" id="ARBA00004123"/>
    </source>
</evidence>